<evidence type="ECO:0000313" key="1">
    <source>
        <dbReference type="EMBL" id="AUN98018.1"/>
    </source>
</evidence>
<protein>
    <submittedName>
        <fullName evidence="1">Uncharacterized protein</fullName>
    </submittedName>
</protein>
<dbReference type="Proteomes" id="UP000235584">
    <property type="component" value="Chromosome"/>
</dbReference>
<name>A0A2K9NR89_BACTC</name>
<dbReference type="EMBL" id="CP025704">
    <property type="protein sequence ID" value="AUN98018.1"/>
    <property type="molecule type" value="Genomic_DNA"/>
</dbReference>
<dbReference type="RefSeq" id="WP_102243309.1">
    <property type="nucleotide sequence ID" value="NZ_CP025704.1"/>
</dbReference>
<keyword evidence="2" id="KW-1185">Reference proteome</keyword>
<dbReference type="AlphaFoldDB" id="A0A2K9NR89"/>
<gene>
    <name evidence="1" type="ORF">C0V70_07825</name>
</gene>
<organism evidence="1 2">
    <name type="scientific">Bacteriovorax stolpii</name>
    <name type="common">Bdellovibrio stolpii</name>
    <dbReference type="NCBI Taxonomy" id="960"/>
    <lineage>
        <taxon>Bacteria</taxon>
        <taxon>Pseudomonadati</taxon>
        <taxon>Bdellovibrionota</taxon>
        <taxon>Bacteriovoracia</taxon>
        <taxon>Bacteriovoracales</taxon>
        <taxon>Bacteriovoracaceae</taxon>
        <taxon>Bacteriovorax</taxon>
    </lineage>
</organism>
<accession>A0A2K9NR89</accession>
<proteinExistence type="predicted"/>
<dbReference type="KEGG" id="bsto:C0V70_07825"/>
<evidence type="ECO:0000313" key="2">
    <source>
        <dbReference type="Proteomes" id="UP000235584"/>
    </source>
</evidence>
<sequence length="91" mass="9760">MKIAITLFALTLSFGAFAGPVPCKSEAYTAIYERYTHDAPDAIVSLTSKYKPYVSGDEAIFVVTVSDLESGQSTLMSAIMDAKTCKVKAVN</sequence>
<reference evidence="1 2" key="1">
    <citation type="submission" date="2018-01" db="EMBL/GenBank/DDBJ databases">
        <title>Complete genome sequence of Bacteriovorax stolpii DSM12778.</title>
        <authorList>
            <person name="Tang B."/>
            <person name="Chang J."/>
        </authorList>
    </citation>
    <scope>NUCLEOTIDE SEQUENCE [LARGE SCALE GENOMIC DNA]</scope>
    <source>
        <strain evidence="1 2">DSM 12778</strain>
    </source>
</reference>